<dbReference type="GO" id="GO:0004467">
    <property type="term" value="F:long-chain fatty acid-CoA ligase activity"/>
    <property type="evidence" value="ECO:0007669"/>
    <property type="project" value="TreeGrafter"/>
</dbReference>
<evidence type="ECO:0000313" key="4">
    <source>
        <dbReference type="EMBL" id="ABE03884.1"/>
    </source>
</evidence>
<proteinExistence type="predicted"/>
<dbReference type="GO" id="GO:0005777">
    <property type="term" value="C:peroxisome"/>
    <property type="evidence" value="ECO:0007669"/>
    <property type="project" value="UniProtKB-SubCell"/>
</dbReference>
<keyword evidence="2" id="KW-0576">Peroxisome</keyword>
<protein>
    <submittedName>
        <fullName evidence="4">Putative AMP-forming enzyme</fullName>
    </submittedName>
</protein>
<evidence type="ECO:0000256" key="2">
    <source>
        <dbReference type="ARBA" id="ARBA00023140"/>
    </source>
</evidence>
<dbReference type="SUPFAM" id="SSF56801">
    <property type="entry name" value="Acetyl-CoA synthetase-like"/>
    <property type="match status" value="1"/>
</dbReference>
<reference evidence="4" key="1">
    <citation type="submission" date="2006-01" db="EMBL/GenBank/DDBJ databases">
        <title>AMP-forming proteins in insect genomes: The evolution of beetle bioluminescence.</title>
        <authorList>
            <person name="Day J.C."/>
        </authorList>
    </citation>
    <scope>NUCLEOTIDE SEQUENCE</scope>
    <source>
        <strain evidence="4">AFP02</strain>
    </source>
</reference>
<feature type="non-terminal residue" evidence="4">
    <location>
        <position position="1"/>
    </location>
</feature>
<feature type="non-terminal residue" evidence="4">
    <location>
        <position position="210"/>
    </location>
</feature>
<name>A2T1S7_9COLE</name>
<dbReference type="PANTHER" id="PTHR24096:SF422">
    <property type="entry name" value="BCDNA.GH02901"/>
    <property type="match status" value="1"/>
</dbReference>
<sequence length="210" mass="23533">ELTHRNIIANICQVTDSHVRLAQETTDEHQDVVPAILPLFHIFGLTGVLLTHLKNLCKVVTVPRFSPEQFLQLLTKHQPQILFVVPPIGNWFDGQSIRIKKGVFATSADNMFWSGSFGKKRRRKIEHICLGYGLTETSPAVFMASKRSKTRGVRGSVGEPLPNTSIKLITADSSQREINSPQDVGEIHVKGPQVMRGYYKKDKETNEAFA</sequence>
<dbReference type="Gene3D" id="2.30.38.10">
    <property type="entry name" value="Luciferase, Domain 3"/>
    <property type="match status" value="1"/>
</dbReference>
<organism evidence="4">
    <name type="scientific">Phausis reticulata</name>
    <dbReference type="NCBI Taxonomy" id="378079"/>
    <lineage>
        <taxon>Eukaryota</taxon>
        <taxon>Metazoa</taxon>
        <taxon>Ecdysozoa</taxon>
        <taxon>Arthropoda</taxon>
        <taxon>Hexapoda</taxon>
        <taxon>Insecta</taxon>
        <taxon>Pterygota</taxon>
        <taxon>Neoptera</taxon>
        <taxon>Endopterygota</taxon>
        <taxon>Coleoptera</taxon>
        <taxon>Polyphaga</taxon>
        <taxon>Elateriformia</taxon>
        <taxon>Elateroidea</taxon>
        <taxon>Lampyridae</taxon>
        <taxon>Lampyrinae</taxon>
        <taxon>Phausis</taxon>
    </lineage>
</organism>
<dbReference type="Pfam" id="PF00501">
    <property type="entry name" value="AMP-binding"/>
    <property type="match status" value="1"/>
</dbReference>
<dbReference type="InterPro" id="IPR000873">
    <property type="entry name" value="AMP-dep_synth/lig_dom"/>
</dbReference>
<dbReference type="Gene3D" id="3.40.50.980">
    <property type="match status" value="1"/>
</dbReference>
<dbReference type="PANTHER" id="PTHR24096">
    <property type="entry name" value="LONG-CHAIN-FATTY-ACID--COA LIGASE"/>
    <property type="match status" value="1"/>
</dbReference>
<comment type="subcellular location">
    <subcellularLocation>
        <location evidence="1">Peroxisome</location>
    </subcellularLocation>
</comment>
<dbReference type="EMBL" id="DQ458225">
    <property type="protein sequence ID" value="ABE03884.1"/>
    <property type="molecule type" value="Genomic_DNA"/>
</dbReference>
<evidence type="ECO:0000259" key="3">
    <source>
        <dbReference type="Pfam" id="PF00501"/>
    </source>
</evidence>
<feature type="domain" description="AMP-dependent synthetase/ligase" evidence="3">
    <location>
        <begin position="2"/>
        <end position="199"/>
    </location>
</feature>
<dbReference type="AlphaFoldDB" id="A2T1S7"/>
<dbReference type="GO" id="GO:0046949">
    <property type="term" value="P:fatty-acyl-CoA biosynthetic process"/>
    <property type="evidence" value="ECO:0007669"/>
    <property type="project" value="TreeGrafter"/>
</dbReference>
<accession>A2T1S7</accession>
<evidence type="ECO:0000256" key="1">
    <source>
        <dbReference type="ARBA" id="ARBA00004275"/>
    </source>
</evidence>